<dbReference type="KEGG" id="lut:Lupro_07075"/>
<dbReference type="RefSeq" id="WP_068207917.1">
    <property type="nucleotide sequence ID" value="NZ_CP013355.1"/>
</dbReference>
<dbReference type="EMBL" id="CP013355">
    <property type="protein sequence ID" value="AMC11022.1"/>
    <property type="molecule type" value="Genomic_DNA"/>
</dbReference>
<evidence type="ECO:0000313" key="2">
    <source>
        <dbReference type="EMBL" id="AMC11022.1"/>
    </source>
</evidence>
<feature type="region of interest" description="Disordered" evidence="1">
    <location>
        <begin position="212"/>
        <end position="237"/>
    </location>
</feature>
<feature type="compositionally biased region" description="Basic residues" evidence="1">
    <location>
        <begin position="212"/>
        <end position="231"/>
    </location>
</feature>
<reference evidence="2 3" key="2">
    <citation type="journal article" date="2016" name="Int. J. Syst. Evol. Microbiol.">
        <title>Lutibacter profundi sp. nov., isolated from a deep-sea hydrothermal system on the Arctic Mid-Ocean Ridge and emended description of the genus Lutibacter.</title>
        <authorList>
            <person name="Le Moine Bauer S."/>
            <person name="Roalkvam I."/>
            <person name="Steen I.H."/>
            <person name="Dahle H."/>
        </authorList>
    </citation>
    <scope>NUCLEOTIDE SEQUENCE [LARGE SCALE GENOMIC DNA]</scope>
    <source>
        <strain evidence="2 3">LP1</strain>
    </source>
</reference>
<dbReference type="Proteomes" id="UP000059672">
    <property type="component" value="Chromosome"/>
</dbReference>
<reference evidence="3" key="1">
    <citation type="submission" date="2015-12" db="EMBL/GenBank/DDBJ databases">
        <title>Complete genome sequence of Lutibacter profundus strain LP1.</title>
        <authorList>
            <person name="Wissuwa J."/>
            <person name="Le Moine Bauer S."/>
            <person name="Stokke R."/>
            <person name="Dahle H."/>
            <person name="Steen I.H."/>
        </authorList>
    </citation>
    <scope>NUCLEOTIDE SEQUENCE [LARGE SCALE GENOMIC DNA]</scope>
    <source>
        <strain evidence="3">LP1</strain>
    </source>
</reference>
<proteinExistence type="predicted"/>
<evidence type="ECO:0000313" key="3">
    <source>
        <dbReference type="Proteomes" id="UP000059672"/>
    </source>
</evidence>
<dbReference type="AlphaFoldDB" id="A0A109RNH8"/>
<keyword evidence="3" id="KW-1185">Reference proteome</keyword>
<gene>
    <name evidence="2" type="ORF">Lupro_07075</name>
</gene>
<organism evidence="2 3">
    <name type="scientific">Lutibacter profundi</name>
    <dbReference type="NCBI Taxonomy" id="1622118"/>
    <lineage>
        <taxon>Bacteria</taxon>
        <taxon>Pseudomonadati</taxon>
        <taxon>Bacteroidota</taxon>
        <taxon>Flavobacteriia</taxon>
        <taxon>Flavobacteriales</taxon>
        <taxon>Flavobacteriaceae</taxon>
        <taxon>Lutibacter</taxon>
    </lineage>
</organism>
<name>A0A109RNH8_9FLAO</name>
<dbReference type="STRING" id="1622118.Lupro_07075"/>
<evidence type="ECO:0000256" key="1">
    <source>
        <dbReference type="SAM" id="MobiDB-lite"/>
    </source>
</evidence>
<protein>
    <submittedName>
        <fullName evidence="2">Uncharacterized protein</fullName>
    </submittedName>
</protein>
<sequence>MRFFSLLLFFVLNGVYGQEFEITHKGPLKENWEFYKSKTTYIDYSTIYLCGRQPNENKYNDAKVNILFIDYTLYGGIIVTANNQTNIENDYVDDYVLKGINYYTIYSKRKENETDYKYWFYIDIDGDNTKGVEVAAIIKKTGKSTCSYDKLEKILFQHVRELQFLPLSNNNKQPTLNNNTQNDKNSSDDNSNTWTVIIGAITAGALLGIRNRRKKRKSLKKKRNSKKKKKLPITFYN</sequence>
<feature type="region of interest" description="Disordered" evidence="1">
    <location>
        <begin position="170"/>
        <end position="189"/>
    </location>
</feature>
<accession>A0A109RNH8</accession>
<dbReference type="NCBIfam" id="TIGR01167">
    <property type="entry name" value="LPXTG_anchor"/>
    <property type="match status" value="1"/>
</dbReference>